<comment type="similarity">
    <text evidence="3">Belongs to the N(4)/N(6)-methyltransferase family.</text>
</comment>
<keyword evidence="2" id="KW-0808">Transferase</keyword>
<dbReference type="EC" id="2.1.1.113" evidence="3"/>
<reference evidence="5 6" key="1">
    <citation type="journal article" date="2014" name="Front. Microbiol.">
        <title>Population and genomic analysis of the genus Halorubrum.</title>
        <authorList>
            <person name="Fullmer M.S."/>
            <person name="Soucy S.M."/>
            <person name="Swithers K.S."/>
            <person name="Makkay A.M."/>
            <person name="Wheeler R."/>
            <person name="Ventosa A."/>
            <person name="Gogarten J.P."/>
            <person name="Papke R.T."/>
        </authorList>
    </citation>
    <scope>NUCLEOTIDE SEQUENCE [LARGE SCALE GENOMIC DNA]</scope>
    <source>
        <strain evidence="5 6">Cb34</strain>
    </source>
</reference>
<dbReference type="InterPro" id="IPR001091">
    <property type="entry name" value="RM_Methyltransferase"/>
</dbReference>
<dbReference type="SUPFAM" id="SSF53335">
    <property type="entry name" value="S-adenosyl-L-methionine-dependent methyltransferases"/>
    <property type="match status" value="1"/>
</dbReference>
<dbReference type="GO" id="GO:0032259">
    <property type="term" value="P:methylation"/>
    <property type="evidence" value="ECO:0007669"/>
    <property type="project" value="UniProtKB-KW"/>
</dbReference>
<gene>
    <name evidence="5" type="ORF">DJ70_12425</name>
</gene>
<organism evidence="5 6">
    <name type="scientific">Halorubrum halodurans</name>
    <dbReference type="NCBI Taxonomy" id="1383851"/>
    <lineage>
        <taxon>Archaea</taxon>
        <taxon>Methanobacteriati</taxon>
        <taxon>Methanobacteriota</taxon>
        <taxon>Stenosarchaea group</taxon>
        <taxon>Halobacteria</taxon>
        <taxon>Halobacteriales</taxon>
        <taxon>Haloferacaceae</taxon>
        <taxon>Halorubrum</taxon>
    </lineage>
</organism>
<evidence type="ECO:0000256" key="1">
    <source>
        <dbReference type="ARBA" id="ARBA00022603"/>
    </source>
</evidence>
<dbReference type="Gene3D" id="3.40.50.150">
    <property type="entry name" value="Vaccinia Virus protein VP39"/>
    <property type="match status" value="1"/>
</dbReference>
<dbReference type="GO" id="GO:0015667">
    <property type="term" value="F:site-specific DNA-methyltransferase (cytosine-N4-specific) activity"/>
    <property type="evidence" value="ECO:0007669"/>
    <property type="project" value="UniProtKB-EC"/>
</dbReference>
<evidence type="ECO:0000259" key="4">
    <source>
        <dbReference type="Pfam" id="PF01555"/>
    </source>
</evidence>
<keyword evidence="1 3" id="KW-0489">Methyltransferase</keyword>
<dbReference type="EMBL" id="NHPJ01000107">
    <property type="protein sequence ID" value="OYR55216.1"/>
    <property type="molecule type" value="Genomic_DNA"/>
</dbReference>
<protein>
    <recommendedName>
        <fullName evidence="3">Type II methyltransferase</fullName>
        <ecNumber evidence="3">2.1.1.113</ecNumber>
    </recommendedName>
    <alternativeName>
        <fullName evidence="3">N-4 cytosine-specific methyltransferase</fullName>
    </alternativeName>
</protein>
<keyword evidence="3" id="KW-0680">Restriction system</keyword>
<dbReference type="Pfam" id="PF01555">
    <property type="entry name" value="N6_N4_Mtase"/>
    <property type="match status" value="1"/>
</dbReference>
<evidence type="ECO:0000313" key="5">
    <source>
        <dbReference type="EMBL" id="OYR55216.1"/>
    </source>
</evidence>
<sequence>MIELETGPIATLATERVTTVAVGSARFRREFRTHRRTTMANKLPSDSIVHGNAFDALASLEEDAGHAAIVDYPWKFEAQNGTGRFGNDGDHGFDAYRTEDHERLADVLAELAESLVDGAWVFVFADDETSPEFRRLVEDSPFTYRRTLVWDREKFGMGTYHRVQHYPIIAATNGETERYVKNRGTVFRAMKHDGTPSTNDYPTAKPVKLYRQLLCPPVLEEGERLLEPFCGSGPGAAIAAERDLDYWGVDANPDAVDQARERLEQQRIGQVTL</sequence>
<dbReference type="GO" id="GO:0009307">
    <property type="term" value="P:DNA restriction-modification system"/>
    <property type="evidence" value="ECO:0007669"/>
    <property type="project" value="UniProtKB-KW"/>
</dbReference>
<evidence type="ECO:0000313" key="6">
    <source>
        <dbReference type="Proteomes" id="UP000216308"/>
    </source>
</evidence>
<comment type="catalytic activity">
    <reaction evidence="3">
        <text>a 2'-deoxycytidine in DNA + S-adenosyl-L-methionine = an N(4)-methyl-2'-deoxycytidine in DNA + S-adenosyl-L-homocysteine + H(+)</text>
        <dbReference type="Rhea" id="RHEA:16857"/>
        <dbReference type="Rhea" id="RHEA-COMP:11369"/>
        <dbReference type="Rhea" id="RHEA-COMP:13674"/>
        <dbReference type="ChEBI" id="CHEBI:15378"/>
        <dbReference type="ChEBI" id="CHEBI:57856"/>
        <dbReference type="ChEBI" id="CHEBI:59789"/>
        <dbReference type="ChEBI" id="CHEBI:85452"/>
        <dbReference type="ChEBI" id="CHEBI:137933"/>
        <dbReference type="EC" id="2.1.1.113"/>
    </reaction>
</comment>
<dbReference type="AlphaFoldDB" id="A0A256IFZ3"/>
<proteinExistence type="inferred from homology"/>
<dbReference type="GO" id="GO:0003677">
    <property type="term" value="F:DNA binding"/>
    <property type="evidence" value="ECO:0007669"/>
    <property type="project" value="InterPro"/>
</dbReference>
<dbReference type="InterPro" id="IPR002941">
    <property type="entry name" value="DNA_methylase_N4/N6"/>
</dbReference>
<keyword evidence="6" id="KW-1185">Reference proteome</keyword>
<comment type="caution">
    <text evidence="5">The sequence shown here is derived from an EMBL/GenBank/DDBJ whole genome shotgun (WGS) entry which is preliminary data.</text>
</comment>
<name>A0A256IFZ3_9EURY</name>
<keyword evidence="3" id="KW-0949">S-adenosyl-L-methionine</keyword>
<accession>A0A256IFZ3</accession>
<dbReference type="CDD" id="cd02440">
    <property type="entry name" value="AdoMet_MTases"/>
    <property type="match status" value="1"/>
</dbReference>
<dbReference type="GO" id="GO:0008170">
    <property type="term" value="F:N-methyltransferase activity"/>
    <property type="evidence" value="ECO:0007669"/>
    <property type="project" value="InterPro"/>
</dbReference>
<dbReference type="InterPro" id="IPR029063">
    <property type="entry name" value="SAM-dependent_MTases_sf"/>
</dbReference>
<dbReference type="Proteomes" id="UP000216308">
    <property type="component" value="Unassembled WGS sequence"/>
</dbReference>
<evidence type="ECO:0000256" key="3">
    <source>
        <dbReference type="RuleBase" id="RU362026"/>
    </source>
</evidence>
<dbReference type="PRINTS" id="PR00508">
    <property type="entry name" value="S21N4MTFRASE"/>
</dbReference>
<evidence type="ECO:0000256" key="2">
    <source>
        <dbReference type="ARBA" id="ARBA00022679"/>
    </source>
</evidence>
<feature type="domain" description="DNA methylase N-4/N-6" evidence="4">
    <location>
        <begin position="101"/>
        <end position="260"/>
    </location>
</feature>